<keyword evidence="3" id="KW-1185">Reference proteome</keyword>
<organism evidence="2 3">
    <name type="scientific">Zopfia rhizophila CBS 207.26</name>
    <dbReference type="NCBI Taxonomy" id="1314779"/>
    <lineage>
        <taxon>Eukaryota</taxon>
        <taxon>Fungi</taxon>
        <taxon>Dikarya</taxon>
        <taxon>Ascomycota</taxon>
        <taxon>Pezizomycotina</taxon>
        <taxon>Dothideomycetes</taxon>
        <taxon>Dothideomycetes incertae sedis</taxon>
        <taxon>Zopfiaceae</taxon>
        <taxon>Zopfia</taxon>
    </lineage>
</organism>
<feature type="compositionally biased region" description="Polar residues" evidence="1">
    <location>
        <begin position="107"/>
        <end position="144"/>
    </location>
</feature>
<reference evidence="2" key="1">
    <citation type="journal article" date="2020" name="Stud. Mycol.">
        <title>101 Dothideomycetes genomes: a test case for predicting lifestyles and emergence of pathogens.</title>
        <authorList>
            <person name="Haridas S."/>
            <person name="Albert R."/>
            <person name="Binder M."/>
            <person name="Bloem J."/>
            <person name="Labutti K."/>
            <person name="Salamov A."/>
            <person name="Andreopoulos B."/>
            <person name="Baker S."/>
            <person name="Barry K."/>
            <person name="Bills G."/>
            <person name="Bluhm B."/>
            <person name="Cannon C."/>
            <person name="Castanera R."/>
            <person name="Culley D."/>
            <person name="Daum C."/>
            <person name="Ezra D."/>
            <person name="Gonzalez J."/>
            <person name="Henrissat B."/>
            <person name="Kuo A."/>
            <person name="Liang C."/>
            <person name="Lipzen A."/>
            <person name="Lutzoni F."/>
            <person name="Magnuson J."/>
            <person name="Mondo S."/>
            <person name="Nolan M."/>
            <person name="Ohm R."/>
            <person name="Pangilinan J."/>
            <person name="Park H.-J."/>
            <person name="Ramirez L."/>
            <person name="Alfaro M."/>
            <person name="Sun H."/>
            <person name="Tritt A."/>
            <person name="Yoshinaga Y."/>
            <person name="Zwiers L.-H."/>
            <person name="Turgeon B."/>
            <person name="Goodwin S."/>
            <person name="Spatafora J."/>
            <person name="Crous P."/>
            <person name="Grigoriev I."/>
        </authorList>
    </citation>
    <scope>NUCLEOTIDE SEQUENCE</scope>
    <source>
        <strain evidence="2">CBS 207.26</strain>
    </source>
</reference>
<feature type="region of interest" description="Disordered" evidence="1">
    <location>
        <begin position="1"/>
        <end position="163"/>
    </location>
</feature>
<dbReference type="EMBL" id="ML994610">
    <property type="protein sequence ID" value="KAF2195027.1"/>
    <property type="molecule type" value="Genomic_DNA"/>
</dbReference>
<dbReference type="OrthoDB" id="3691966at2759"/>
<sequence>MEDLMRQGYSPGTDFFEDTSSDDVPDGNENDREGNAATDQSSGREEKSGYITALPPFNQILAHKCLPRTAEPSETGDEEDPVQEAKMAATARHVSLKRMGRGRIVRHSSNATPRQSFRINNGSASNGTPALDLTQIQSSSSRPRTATDLGYERGKSDTESSLRANSIINAHAITMQALLSSDPDPPHLHRESQVPALSLSSPSKHRGLSEEDIYG</sequence>
<dbReference type="AlphaFoldDB" id="A0A6A6ESA9"/>
<accession>A0A6A6ESA9</accession>
<gene>
    <name evidence="2" type="ORF">K469DRAFT_681396</name>
</gene>
<evidence type="ECO:0000256" key="1">
    <source>
        <dbReference type="SAM" id="MobiDB-lite"/>
    </source>
</evidence>
<feature type="compositionally biased region" description="Basic residues" evidence="1">
    <location>
        <begin position="94"/>
        <end position="106"/>
    </location>
</feature>
<feature type="compositionally biased region" description="Acidic residues" evidence="1">
    <location>
        <begin position="15"/>
        <end position="28"/>
    </location>
</feature>
<evidence type="ECO:0000313" key="3">
    <source>
        <dbReference type="Proteomes" id="UP000800200"/>
    </source>
</evidence>
<proteinExistence type="predicted"/>
<feature type="compositionally biased region" description="Basic and acidic residues" evidence="1">
    <location>
        <begin position="150"/>
        <end position="160"/>
    </location>
</feature>
<name>A0A6A6ESA9_9PEZI</name>
<dbReference type="Proteomes" id="UP000800200">
    <property type="component" value="Unassembled WGS sequence"/>
</dbReference>
<feature type="region of interest" description="Disordered" evidence="1">
    <location>
        <begin position="178"/>
        <end position="215"/>
    </location>
</feature>
<protein>
    <submittedName>
        <fullName evidence="2">Uncharacterized protein</fullName>
    </submittedName>
</protein>
<evidence type="ECO:0000313" key="2">
    <source>
        <dbReference type="EMBL" id="KAF2195027.1"/>
    </source>
</evidence>